<feature type="region of interest" description="Disordered" evidence="1">
    <location>
        <begin position="33"/>
        <end position="249"/>
    </location>
</feature>
<sequence>MKNTFAVTMTLLLALTLGGSIAGYRIATTPHHAEEEAAKGGAESIGDPTTQDVKSEDAPTAQSAATVGSDGLTTPQGNVRPDQIGGSTSGENGAVGVDGGQEGGGAEESEGGDLGGGTGDGQNESGPQDGLTREGGAAEGSAASQGAQSEAESGEGGGVEGTNPSTGEVERGVASPTVQDADTQVGQTGASNVEKSSAGSDRLSDEKAAEIADTLGGDSEGRPGQDSRAEQLDETGESANEAPTAPATR</sequence>
<reference evidence="3 4" key="1">
    <citation type="submission" date="2020-08" db="EMBL/GenBank/DDBJ databases">
        <title>Genomic Encyclopedia of Type Strains, Phase IV (KMG-IV): sequencing the most valuable type-strain genomes for metagenomic binning, comparative biology and taxonomic classification.</title>
        <authorList>
            <person name="Goeker M."/>
        </authorList>
    </citation>
    <scope>NUCLEOTIDE SEQUENCE [LARGE SCALE GENOMIC DNA]</scope>
    <source>
        <strain evidence="3 4">DSM 101791</strain>
    </source>
</reference>
<feature type="compositionally biased region" description="Low complexity" evidence="1">
    <location>
        <begin position="139"/>
        <end position="151"/>
    </location>
</feature>
<evidence type="ECO:0000313" key="3">
    <source>
        <dbReference type="EMBL" id="MBB5233548.1"/>
    </source>
</evidence>
<evidence type="ECO:0000256" key="1">
    <source>
        <dbReference type="SAM" id="MobiDB-lite"/>
    </source>
</evidence>
<comment type="caution">
    <text evidence="3">The sequence shown here is derived from an EMBL/GenBank/DDBJ whole genome shotgun (WGS) entry which is preliminary data.</text>
</comment>
<feature type="compositionally biased region" description="Basic and acidic residues" evidence="1">
    <location>
        <begin position="219"/>
        <end position="231"/>
    </location>
</feature>
<dbReference type="EMBL" id="JACHFN010000002">
    <property type="protein sequence ID" value="MBB5233548.1"/>
    <property type="molecule type" value="Genomic_DNA"/>
</dbReference>
<name>A0A7W8GDL9_9DEIO</name>
<gene>
    <name evidence="3" type="ORF">HNQ09_000965</name>
</gene>
<dbReference type="RefSeq" id="WP_184026119.1">
    <property type="nucleotide sequence ID" value="NZ_JACHFN010000002.1"/>
</dbReference>
<accession>A0A7W8GDL9</accession>
<dbReference type="Proteomes" id="UP000525389">
    <property type="component" value="Unassembled WGS sequence"/>
</dbReference>
<evidence type="ECO:0000313" key="4">
    <source>
        <dbReference type="Proteomes" id="UP000525389"/>
    </source>
</evidence>
<keyword evidence="2" id="KW-0732">Signal</keyword>
<organism evidence="3 4">
    <name type="scientific">Deinococcus budaensis</name>
    <dbReference type="NCBI Taxonomy" id="1665626"/>
    <lineage>
        <taxon>Bacteria</taxon>
        <taxon>Thermotogati</taxon>
        <taxon>Deinococcota</taxon>
        <taxon>Deinococci</taxon>
        <taxon>Deinococcales</taxon>
        <taxon>Deinococcaceae</taxon>
        <taxon>Deinococcus</taxon>
    </lineage>
</organism>
<dbReference type="AlphaFoldDB" id="A0A7W8GDL9"/>
<keyword evidence="4" id="KW-1185">Reference proteome</keyword>
<feature type="compositionally biased region" description="Polar residues" evidence="1">
    <location>
        <begin position="176"/>
        <end position="199"/>
    </location>
</feature>
<protein>
    <submittedName>
        <fullName evidence="3">Uncharacterized protein</fullName>
    </submittedName>
</protein>
<feature type="compositionally biased region" description="Polar residues" evidence="1">
    <location>
        <begin position="60"/>
        <end position="77"/>
    </location>
</feature>
<feature type="chain" id="PRO_5031101107" evidence="2">
    <location>
        <begin position="23"/>
        <end position="249"/>
    </location>
</feature>
<evidence type="ECO:0000256" key="2">
    <source>
        <dbReference type="SAM" id="SignalP"/>
    </source>
</evidence>
<proteinExistence type="predicted"/>
<feature type="signal peptide" evidence="2">
    <location>
        <begin position="1"/>
        <end position="22"/>
    </location>
</feature>